<dbReference type="Proteomes" id="UP000181936">
    <property type="component" value="Chromosome"/>
</dbReference>
<keyword evidence="1" id="KW-0472">Membrane</keyword>
<feature type="transmembrane region" description="Helical" evidence="1">
    <location>
        <begin position="40"/>
        <end position="61"/>
    </location>
</feature>
<keyword evidence="1" id="KW-1133">Transmembrane helix</keyword>
<gene>
    <name evidence="2" type="ORF">A9C19_11460</name>
</gene>
<name>A0A1L3MSK8_9BACI</name>
<dbReference type="KEGG" id="bwh:A9C19_11460"/>
<feature type="transmembrane region" description="Helical" evidence="1">
    <location>
        <begin position="6"/>
        <end position="28"/>
    </location>
</feature>
<keyword evidence="1" id="KW-0812">Transmembrane</keyword>
<dbReference type="EMBL" id="CP016020">
    <property type="protein sequence ID" value="APH05319.1"/>
    <property type="molecule type" value="Genomic_DNA"/>
</dbReference>
<dbReference type="OrthoDB" id="2888983at2"/>
<sequence>MWIITTNLLFFILGFYLFCLSFAHFVLYKPSLELLRSLKSVSSASVFAVLGIIIFTCIYKVKLPQKWIYPAYLAIFFSFACIGIAIMISSI</sequence>
<reference evidence="2 3" key="1">
    <citation type="journal article" date="2016" name="Sci. Rep.">
        <title>Complete genome sequence and transcriptomic analysis of a novel marine strain Bacillus weihaiensis reveals the mechanism of brown algae degradation.</title>
        <authorList>
            <person name="Zhu Y."/>
            <person name="Chen P."/>
            <person name="Bao Y."/>
            <person name="Men Y."/>
            <person name="Zeng Y."/>
            <person name="Yang J."/>
            <person name="Sun J."/>
            <person name="Sun Y."/>
        </authorList>
    </citation>
    <scope>NUCLEOTIDE SEQUENCE [LARGE SCALE GENOMIC DNA]</scope>
    <source>
        <strain evidence="2 3">Alg07</strain>
    </source>
</reference>
<dbReference type="AlphaFoldDB" id="A0A1L3MSK8"/>
<organism evidence="2 3">
    <name type="scientific">Bacillus weihaiensis</name>
    <dbReference type="NCBI Taxonomy" id="1547283"/>
    <lineage>
        <taxon>Bacteria</taxon>
        <taxon>Bacillati</taxon>
        <taxon>Bacillota</taxon>
        <taxon>Bacilli</taxon>
        <taxon>Bacillales</taxon>
        <taxon>Bacillaceae</taxon>
        <taxon>Bacillus</taxon>
    </lineage>
</organism>
<proteinExistence type="predicted"/>
<evidence type="ECO:0000256" key="1">
    <source>
        <dbReference type="SAM" id="Phobius"/>
    </source>
</evidence>
<evidence type="ECO:0000313" key="2">
    <source>
        <dbReference type="EMBL" id="APH05319.1"/>
    </source>
</evidence>
<evidence type="ECO:0000313" key="3">
    <source>
        <dbReference type="Proteomes" id="UP000181936"/>
    </source>
</evidence>
<keyword evidence="3" id="KW-1185">Reference proteome</keyword>
<accession>A0A1L3MSK8</accession>
<feature type="transmembrane region" description="Helical" evidence="1">
    <location>
        <begin position="67"/>
        <end position="88"/>
    </location>
</feature>
<dbReference type="RefSeq" id="WP_072580110.1">
    <property type="nucleotide sequence ID" value="NZ_CP016020.1"/>
</dbReference>
<protein>
    <submittedName>
        <fullName evidence="2">Uncharacterized protein</fullName>
    </submittedName>
</protein>